<accession>A0A1T3NV68</accession>
<dbReference type="Pfam" id="PF04199">
    <property type="entry name" value="Cyclase"/>
    <property type="match status" value="1"/>
</dbReference>
<dbReference type="eggNOG" id="COG1878">
    <property type="taxonomic scope" value="Bacteria"/>
</dbReference>
<dbReference type="STRING" id="159449.B4N89_05905"/>
<dbReference type="Proteomes" id="UP000190037">
    <property type="component" value="Unassembled WGS sequence"/>
</dbReference>
<evidence type="ECO:0008006" key="4">
    <source>
        <dbReference type="Google" id="ProtNLM"/>
    </source>
</evidence>
<feature type="compositionally biased region" description="Low complexity" evidence="1">
    <location>
        <begin position="1"/>
        <end position="19"/>
    </location>
</feature>
<dbReference type="InterPro" id="IPR007325">
    <property type="entry name" value="KFase/CYL"/>
</dbReference>
<feature type="compositionally biased region" description="Basic and acidic residues" evidence="1">
    <location>
        <begin position="60"/>
        <end position="77"/>
    </location>
</feature>
<dbReference type="InterPro" id="IPR037175">
    <property type="entry name" value="KFase_sf"/>
</dbReference>
<protein>
    <recommendedName>
        <fullName evidence="4">Cyclase</fullName>
    </recommendedName>
</protein>
<name>A0A1T3NV68_9ACTN</name>
<dbReference type="PANTHER" id="PTHR34861">
    <property type="match status" value="1"/>
</dbReference>
<dbReference type="GO" id="GO:0004061">
    <property type="term" value="F:arylformamidase activity"/>
    <property type="evidence" value="ECO:0007669"/>
    <property type="project" value="InterPro"/>
</dbReference>
<feature type="compositionally biased region" description="Polar residues" evidence="1">
    <location>
        <begin position="32"/>
        <end position="42"/>
    </location>
</feature>
<sequence>MRRRASTTSSTTCTTDGSRAGSSRSDPVARSGTPSATGSPSRSVHAPIRSPVLPLPRYPVHREDRGRHDGDPLDRRGRVVRRPAPAGNWGRWGAEDERGALNLIEPEGVRTAAHEVRTGRTYSLALPIARGNQPAFDFRGSPQRLTLVSQTDAMYDGFEGGGDVGSNEDVLIIPSHNLTHMDALCHVQAKGRFYNGFPADTFRSHTGAGRCGIDKLGAFATRAVLLDLPRHFDTPYLEGGYRITAADLAGCAERQGVEVRSGDALLVRTGYLDEYRAIEASGREPSFAQPGLSLDAVDYVRAREISVVGADNSAIECIPFDDRFLSVHIALLVESGVPLLEHLWLTDLAEGMAQAGTYSCLLCVSPLPVTGATGSPINPVAIV</sequence>
<dbReference type="GO" id="GO:0019441">
    <property type="term" value="P:L-tryptophan catabolic process to kynurenine"/>
    <property type="evidence" value="ECO:0007669"/>
    <property type="project" value="InterPro"/>
</dbReference>
<evidence type="ECO:0000313" key="2">
    <source>
        <dbReference type="EMBL" id="OPC80550.1"/>
    </source>
</evidence>
<gene>
    <name evidence="2" type="ORF">B4N89_05905</name>
</gene>
<reference evidence="2 3" key="1">
    <citation type="submission" date="2017-03" db="EMBL/GenBank/DDBJ databases">
        <title>Draft genome sequence of Streptomyces scabrisporus NF3, endophyte isolated from Amphipterygium adstringens.</title>
        <authorList>
            <person name="Vazquez M."/>
            <person name="Ceapa C.D."/>
            <person name="Rodriguez Luna D."/>
            <person name="Sanchez Esquivel S."/>
        </authorList>
    </citation>
    <scope>NUCLEOTIDE SEQUENCE [LARGE SCALE GENOMIC DNA]</scope>
    <source>
        <strain evidence="2 3">NF3</strain>
    </source>
</reference>
<evidence type="ECO:0000256" key="1">
    <source>
        <dbReference type="SAM" id="MobiDB-lite"/>
    </source>
</evidence>
<organism evidence="2 3">
    <name type="scientific">Embleya scabrispora</name>
    <dbReference type="NCBI Taxonomy" id="159449"/>
    <lineage>
        <taxon>Bacteria</taxon>
        <taxon>Bacillati</taxon>
        <taxon>Actinomycetota</taxon>
        <taxon>Actinomycetes</taxon>
        <taxon>Kitasatosporales</taxon>
        <taxon>Streptomycetaceae</taxon>
        <taxon>Embleya</taxon>
    </lineage>
</organism>
<evidence type="ECO:0000313" key="3">
    <source>
        <dbReference type="Proteomes" id="UP000190037"/>
    </source>
</evidence>
<comment type="caution">
    <text evidence="2">The sequence shown here is derived from an EMBL/GenBank/DDBJ whole genome shotgun (WGS) entry which is preliminary data.</text>
</comment>
<dbReference type="AlphaFoldDB" id="A0A1T3NV68"/>
<dbReference type="Gene3D" id="3.50.30.50">
    <property type="entry name" value="Putative cyclase"/>
    <property type="match status" value="1"/>
</dbReference>
<proteinExistence type="predicted"/>
<feature type="region of interest" description="Disordered" evidence="1">
    <location>
        <begin position="1"/>
        <end position="93"/>
    </location>
</feature>
<keyword evidence="3" id="KW-1185">Reference proteome</keyword>
<dbReference type="SUPFAM" id="SSF102198">
    <property type="entry name" value="Putative cyclase"/>
    <property type="match status" value="1"/>
</dbReference>
<dbReference type="PANTHER" id="PTHR34861:SF10">
    <property type="entry name" value="CYCLASE"/>
    <property type="match status" value="1"/>
</dbReference>
<dbReference type="EMBL" id="MWQN01000001">
    <property type="protein sequence ID" value="OPC80550.1"/>
    <property type="molecule type" value="Genomic_DNA"/>
</dbReference>